<dbReference type="OrthoDB" id="6199084at2"/>
<dbReference type="EMBL" id="JOTP01000004">
    <property type="protein sequence ID" value="KEP27484.1"/>
    <property type="molecule type" value="Genomic_DNA"/>
</dbReference>
<keyword evidence="3" id="KW-1185">Reference proteome</keyword>
<dbReference type="Proteomes" id="UP000028091">
    <property type="component" value="Unassembled WGS sequence"/>
</dbReference>
<dbReference type="eggNOG" id="ENOG5030CRY">
    <property type="taxonomic scope" value="Bacteria"/>
</dbReference>
<feature type="transmembrane region" description="Helical" evidence="1">
    <location>
        <begin position="169"/>
        <end position="188"/>
    </location>
</feature>
<evidence type="ECO:0000313" key="2">
    <source>
        <dbReference type="EMBL" id="KEP27484.1"/>
    </source>
</evidence>
<feature type="transmembrane region" description="Helical" evidence="1">
    <location>
        <begin position="221"/>
        <end position="239"/>
    </location>
</feature>
<sequence>MKRKPVYVETTIHAPIEKVWEYTQNPKLHEQWDLRFSTISLNETRDEQPQTFLYEKHLGFGISVTGTGAYRTRVMDERDKRASSLKFKSSHPLSFIKEGGGYWKYMKTNDHIVFQTQFDYETKEGKGWKWADRFFFRPMIGFMTAFSFGALKTWLEKETHPRLLLERTLAHYGICLLFAIVWLCQAIIPFSHSAFDHSTGFRLFYALLGVLWLIPKLPKKYLFILQSIFLLMMLCIGILSPETTLHEPLVVSAFFILSIAGMINLKDCVDVFSIKRKRGGRHGRSSSPSKGLR</sequence>
<keyword evidence="1" id="KW-0472">Membrane</keyword>
<feature type="transmembrane region" description="Helical" evidence="1">
    <location>
        <begin position="194"/>
        <end position="214"/>
    </location>
</feature>
<organism evidence="2 3">
    <name type="scientific">Bacillus zhangzhouensis</name>
    <dbReference type="NCBI Taxonomy" id="1178540"/>
    <lineage>
        <taxon>Bacteria</taxon>
        <taxon>Bacillati</taxon>
        <taxon>Bacillota</taxon>
        <taxon>Bacilli</taxon>
        <taxon>Bacillales</taxon>
        <taxon>Bacillaceae</taxon>
        <taxon>Bacillus</taxon>
    </lineage>
</organism>
<dbReference type="AlphaFoldDB" id="A0A081LE08"/>
<keyword evidence="1" id="KW-1133">Transmembrane helix</keyword>
<name>A0A081LE08_9BACI</name>
<accession>A0A081LE08</accession>
<evidence type="ECO:0008006" key="4">
    <source>
        <dbReference type="Google" id="ProtNLM"/>
    </source>
</evidence>
<evidence type="ECO:0000256" key="1">
    <source>
        <dbReference type="SAM" id="Phobius"/>
    </source>
</evidence>
<comment type="caution">
    <text evidence="2">The sequence shown here is derived from an EMBL/GenBank/DDBJ whole genome shotgun (WGS) entry which is preliminary data.</text>
</comment>
<dbReference type="RefSeq" id="WP_034319292.1">
    <property type="nucleotide sequence ID" value="NZ_JOTP01000004.1"/>
</dbReference>
<gene>
    <name evidence="2" type="ORF">BA70_14260</name>
</gene>
<dbReference type="SUPFAM" id="SSF55961">
    <property type="entry name" value="Bet v1-like"/>
    <property type="match status" value="1"/>
</dbReference>
<reference evidence="2 3" key="1">
    <citation type="submission" date="2012-09" db="EMBL/GenBank/DDBJ databases">
        <title>Genome Sequence of Bacillus sp. DW5-4.</title>
        <authorList>
            <person name="Lai Q."/>
            <person name="Liu Y."/>
            <person name="Shao Z."/>
        </authorList>
    </citation>
    <scope>NUCLEOTIDE SEQUENCE [LARGE SCALE GENOMIC DNA]</scope>
    <source>
        <strain evidence="2 3">DW5-4</strain>
    </source>
</reference>
<feature type="transmembrane region" description="Helical" evidence="1">
    <location>
        <begin position="245"/>
        <end position="265"/>
    </location>
</feature>
<keyword evidence="1" id="KW-0812">Transmembrane</keyword>
<protein>
    <recommendedName>
        <fullName evidence="4">Membrane protein YndG</fullName>
    </recommendedName>
</protein>
<evidence type="ECO:0000313" key="3">
    <source>
        <dbReference type="Proteomes" id="UP000028091"/>
    </source>
</evidence>
<proteinExistence type="predicted"/>